<dbReference type="KEGG" id="sphi:TS85_20935"/>
<dbReference type="PANTHER" id="PTHR43798:SF29">
    <property type="entry name" value="AB HYDROLASE-1 DOMAIN-CONTAINING PROTEIN"/>
    <property type="match status" value="1"/>
</dbReference>
<organism evidence="2 3">
    <name type="scientific">Sphingomonas hengshuiensis</name>
    <dbReference type="NCBI Taxonomy" id="1609977"/>
    <lineage>
        <taxon>Bacteria</taxon>
        <taxon>Pseudomonadati</taxon>
        <taxon>Pseudomonadota</taxon>
        <taxon>Alphaproteobacteria</taxon>
        <taxon>Sphingomonadales</taxon>
        <taxon>Sphingomonadaceae</taxon>
        <taxon>Sphingomonas</taxon>
    </lineage>
</organism>
<proteinExistence type="predicted"/>
<gene>
    <name evidence="2" type="ORF">TS85_20935</name>
</gene>
<feature type="domain" description="AB hydrolase-1" evidence="1">
    <location>
        <begin position="22"/>
        <end position="254"/>
    </location>
</feature>
<dbReference type="GO" id="GO:0003824">
    <property type="term" value="F:catalytic activity"/>
    <property type="evidence" value="ECO:0007669"/>
    <property type="project" value="InterPro"/>
</dbReference>
<evidence type="ECO:0000313" key="3">
    <source>
        <dbReference type="Proteomes" id="UP000032300"/>
    </source>
</evidence>
<dbReference type="PANTHER" id="PTHR43798">
    <property type="entry name" value="MONOACYLGLYCEROL LIPASE"/>
    <property type="match status" value="1"/>
</dbReference>
<dbReference type="Proteomes" id="UP000032300">
    <property type="component" value="Chromosome"/>
</dbReference>
<dbReference type="Pfam" id="PF00561">
    <property type="entry name" value="Abhydrolase_1"/>
    <property type="match status" value="1"/>
</dbReference>
<dbReference type="InterPro" id="IPR050266">
    <property type="entry name" value="AB_hydrolase_sf"/>
</dbReference>
<dbReference type="AlphaFoldDB" id="A0A7U5CV76"/>
<reference evidence="2 3" key="2">
    <citation type="submission" date="2015-02" db="EMBL/GenBank/DDBJ databases">
        <title>The complete genome of Sphingomonas hengshuiensis sp. WHSC-8 isolated from soil of Hengshui Lake.</title>
        <authorList>
            <person name="Wei S."/>
            <person name="Guo J."/>
            <person name="Su C."/>
            <person name="Wu R."/>
            <person name="Zhang Z."/>
            <person name="Liang K."/>
            <person name="Li H."/>
            <person name="Wang T."/>
            <person name="Liu H."/>
            <person name="Zhang C."/>
            <person name="Li Z."/>
            <person name="Wang Q."/>
            <person name="Meng J."/>
        </authorList>
    </citation>
    <scope>NUCLEOTIDE SEQUENCE [LARGE SCALE GENOMIC DNA]</scope>
    <source>
        <strain evidence="2 3">WHSC-8</strain>
    </source>
</reference>
<dbReference type="Gene3D" id="3.40.50.1820">
    <property type="entry name" value="alpha/beta hydrolase"/>
    <property type="match status" value="1"/>
</dbReference>
<protein>
    <recommendedName>
        <fullName evidence="1">AB hydrolase-1 domain-containing protein</fullName>
    </recommendedName>
</protein>
<reference evidence="2 3" key="1">
    <citation type="journal article" date="2015" name="Int. J. Syst. Evol. Microbiol.">
        <title>Sphingomonas hengshuiensis sp. nov., isolated from lake wetland.</title>
        <authorList>
            <person name="Wei S."/>
            <person name="Wang T."/>
            <person name="Liu H."/>
            <person name="Zhang C."/>
            <person name="Guo J."/>
            <person name="Wang Q."/>
            <person name="Liang K."/>
            <person name="Zhang Z."/>
        </authorList>
    </citation>
    <scope>NUCLEOTIDE SEQUENCE [LARGE SCALE GENOMIC DNA]</scope>
    <source>
        <strain evidence="2 3">WHSC-8</strain>
    </source>
</reference>
<accession>A0A7U5CV76</accession>
<dbReference type="EMBL" id="CP010836">
    <property type="protein sequence ID" value="AJP74702.1"/>
    <property type="molecule type" value="Genomic_DNA"/>
</dbReference>
<dbReference type="PRINTS" id="PR00412">
    <property type="entry name" value="EPOXHYDRLASE"/>
</dbReference>
<dbReference type="InterPro" id="IPR000639">
    <property type="entry name" value="Epox_hydrolase-like"/>
</dbReference>
<evidence type="ECO:0000259" key="1">
    <source>
        <dbReference type="Pfam" id="PF00561"/>
    </source>
</evidence>
<name>A0A7U5CV76_9SPHN</name>
<keyword evidence="3" id="KW-1185">Reference proteome</keyword>
<sequence>MSYVDVNGLRLFYTEHGSGPETVVFSHGFVMNHRMFAHQIETLSATHRVIAFDHRCHGQSDVVRTPFGMYDLVDDAAALLRALDLGPVHFAGMSTGGFVALRLALRHPELVRSLILIDTAAGAEDPTKVKSYQRLLGLCKFLGLKMVVGPILSRLMASKFRTDPKRQVEFRYWKDAIRNLDTKGIYAFGHAIFSRDDVLGPLRARSDLPPTLIIVGAEDIATPPNKARAINAAIPHAELTIIPDSGHTSPVEEPEAVSARIVQFLSSDR</sequence>
<dbReference type="InterPro" id="IPR029058">
    <property type="entry name" value="AB_hydrolase_fold"/>
</dbReference>
<evidence type="ECO:0000313" key="2">
    <source>
        <dbReference type="EMBL" id="AJP74702.1"/>
    </source>
</evidence>
<dbReference type="InterPro" id="IPR000073">
    <property type="entry name" value="AB_hydrolase_1"/>
</dbReference>
<dbReference type="PRINTS" id="PR00111">
    <property type="entry name" value="ABHYDROLASE"/>
</dbReference>
<dbReference type="SUPFAM" id="SSF53474">
    <property type="entry name" value="alpha/beta-Hydrolases"/>
    <property type="match status" value="1"/>
</dbReference>